<dbReference type="AlphaFoldDB" id="A0A1W2AA09"/>
<protein>
    <submittedName>
        <fullName evidence="1">Uncharacterized protein</fullName>
    </submittedName>
</protein>
<proteinExistence type="predicted"/>
<dbReference type="RefSeq" id="WP_084409191.1">
    <property type="nucleotide sequence ID" value="NZ_FWXR01000004.1"/>
</dbReference>
<reference evidence="1 2" key="1">
    <citation type="submission" date="2017-04" db="EMBL/GenBank/DDBJ databases">
        <authorList>
            <person name="Afonso C.L."/>
            <person name="Miller P.J."/>
            <person name="Scott M.A."/>
            <person name="Spackman E."/>
            <person name="Goraichik I."/>
            <person name="Dimitrov K.M."/>
            <person name="Suarez D.L."/>
            <person name="Swayne D.E."/>
        </authorList>
    </citation>
    <scope>NUCLEOTIDE SEQUENCE [LARGE SCALE GENOMIC DNA]</scope>
    <source>
        <strain evidence="1 2">CGMCC 1.10972</strain>
    </source>
</reference>
<sequence>MNLAALVARTVASSLGSPAVARVDGVDYPCRATRATREIRVVEDNFPVTKIQSSARVEKASVPVRPIKKRDVLTIDGTEYPVLWCEDRGAVWHVGLMEQRQ</sequence>
<evidence type="ECO:0000313" key="1">
    <source>
        <dbReference type="EMBL" id="SMC57413.1"/>
    </source>
</evidence>
<accession>A0A1W2AA09</accession>
<dbReference type="EMBL" id="FWXR01000004">
    <property type="protein sequence ID" value="SMC57413.1"/>
    <property type="molecule type" value="Genomic_DNA"/>
</dbReference>
<name>A0A1W2AA09_9HYPH</name>
<dbReference type="STRING" id="937218.SAMN06297251_10450"/>
<keyword evidence="2" id="KW-1185">Reference proteome</keyword>
<gene>
    <name evidence="1" type="ORF">SAMN06297251_10450</name>
</gene>
<evidence type="ECO:0000313" key="2">
    <source>
        <dbReference type="Proteomes" id="UP000192656"/>
    </source>
</evidence>
<dbReference type="Proteomes" id="UP000192656">
    <property type="component" value="Unassembled WGS sequence"/>
</dbReference>
<organism evidence="1 2">
    <name type="scientific">Fulvimarina manganoxydans</name>
    <dbReference type="NCBI Taxonomy" id="937218"/>
    <lineage>
        <taxon>Bacteria</taxon>
        <taxon>Pseudomonadati</taxon>
        <taxon>Pseudomonadota</taxon>
        <taxon>Alphaproteobacteria</taxon>
        <taxon>Hyphomicrobiales</taxon>
        <taxon>Aurantimonadaceae</taxon>
        <taxon>Fulvimarina</taxon>
    </lineage>
</organism>